<name>A0A820ZKR5_9BILA</name>
<protein>
    <submittedName>
        <fullName evidence="1">Uncharacterized protein</fullName>
    </submittedName>
</protein>
<proteinExistence type="predicted"/>
<dbReference type="EMBL" id="CAJOBG010063811">
    <property type="protein sequence ID" value="CAF4563754.1"/>
    <property type="molecule type" value="Genomic_DNA"/>
</dbReference>
<comment type="caution">
    <text evidence="1">The sequence shown here is derived from an EMBL/GenBank/DDBJ whole genome shotgun (WGS) entry which is preliminary data.</text>
</comment>
<evidence type="ECO:0000313" key="2">
    <source>
        <dbReference type="Proteomes" id="UP000663866"/>
    </source>
</evidence>
<gene>
    <name evidence="1" type="ORF">OVN521_LOCUS43751</name>
</gene>
<organism evidence="1 2">
    <name type="scientific">Rotaria magnacalcarata</name>
    <dbReference type="NCBI Taxonomy" id="392030"/>
    <lineage>
        <taxon>Eukaryota</taxon>
        <taxon>Metazoa</taxon>
        <taxon>Spiralia</taxon>
        <taxon>Gnathifera</taxon>
        <taxon>Rotifera</taxon>
        <taxon>Eurotatoria</taxon>
        <taxon>Bdelloidea</taxon>
        <taxon>Philodinida</taxon>
        <taxon>Philodinidae</taxon>
        <taxon>Rotaria</taxon>
    </lineage>
</organism>
<evidence type="ECO:0000313" key="1">
    <source>
        <dbReference type="EMBL" id="CAF4563754.1"/>
    </source>
</evidence>
<dbReference type="Proteomes" id="UP000663866">
    <property type="component" value="Unassembled WGS sequence"/>
</dbReference>
<sequence>MCYYFNSNDMIVEQKTNVSNREFCETRLERSVEVFR</sequence>
<accession>A0A820ZKR5</accession>
<dbReference type="AlphaFoldDB" id="A0A820ZKR5"/>
<reference evidence="1" key="1">
    <citation type="submission" date="2021-02" db="EMBL/GenBank/DDBJ databases">
        <authorList>
            <person name="Nowell W R."/>
        </authorList>
    </citation>
    <scope>NUCLEOTIDE SEQUENCE</scope>
</reference>
<keyword evidence="2" id="KW-1185">Reference proteome</keyword>
<feature type="non-terminal residue" evidence="1">
    <location>
        <position position="36"/>
    </location>
</feature>